<dbReference type="AlphaFoldDB" id="A0A087EHZ8"/>
<feature type="transmembrane region" description="Helical" evidence="1">
    <location>
        <begin position="214"/>
        <end position="238"/>
    </location>
</feature>
<feature type="transmembrane region" description="Helical" evidence="1">
    <location>
        <begin position="49"/>
        <end position="69"/>
    </location>
</feature>
<dbReference type="GO" id="GO:0005886">
    <property type="term" value="C:plasma membrane"/>
    <property type="evidence" value="ECO:0007669"/>
    <property type="project" value="UniProtKB-SubCell"/>
</dbReference>
<feature type="transmembrane region" description="Helical" evidence="1">
    <location>
        <begin position="184"/>
        <end position="207"/>
    </location>
</feature>
<dbReference type="GO" id="GO:0140359">
    <property type="term" value="F:ABC-type transporter activity"/>
    <property type="evidence" value="ECO:0007669"/>
    <property type="project" value="InterPro"/>
</dbReference>
<sequence length="309" mass="33168">MSQMHSNMNSSLSSGYTTGRRMSSRRIRLNFWGCVRAEFIKSMSLVSTWWMIGIAIVLFPALTALQTGLTRWMSEQAPQDEMFSMDMTLLWNNIAGACGLAAFVLGIFGVMNITTEYTTTSIQSTLTVNPRRLSAMFAKCVALVGIVWVTTLVGVLLAIGAFYITSAGMSLGALPEGQAGLPYLVILGAPSGVAAICLIGCGLGAICRSTIGGVLALIGLLSILPSIFQMLSIFAVNIRWLGAAGYYLPSYSLSNFVLGRSPAAEIAYADSSDLGWGMPVWWVSGLVLLTWTVVIYAIGMLIVKRSDIK</sequence>
<organism evidence="2 3">
    <name type="scientific">Bifidobacterium tsurumiense</name>
    <dbReference type="NCBI Taxonomy" id="356829"/>
    <lineage>
        <taxon>Bacteria</taxon>
        <taxon>Bacillati</taxon>
        <taxon>Actinomycetota</taxon>
        <taxon>Actinomycetes</taxon>
        <taxon>Bifidobacteriales</taxon>
        <taxon>Bifidobacteriaceae</taxon>
        <taxon>Bifidobacterium</taxon>
    </lineage>
</organism>
<evidence type="ECO:0000313" key="3">
    <source>
        <dbReference type="Proteomes" id="UP000029080"/>
    </source>
</evidence>
<comment type="caution">
    <text evidence="2">The sequence shown here is derived from an EMBL/GenBank/DDBJ whole genome shotgun (WGS) entry which is preliminary data.</text>
</comment>
<keyword evidence="1" id="KW-0812">Transmembrane</keyword>
<evidence type="ECO:0000313" key="2">
    <source>
        <dbReference type="EMBL" id="KFJ07399.1"/>
    </source>
</evidence>
<dbReference type="Proteomes" id="UP000029080">
    <property type="component" value="Unassembled WGS sequence"/>
</dbReference>
<dbReference type="RefSeq" id="WP_026642296.1">
    <property type="nucleotide sequence ID" value="NZ_JAXEUP010000006.1"/>
</dbReference>
<keyword evidence="3" id="KW-1185">Reference proteome</keyword>
<dbReference type="EMBL" id="JGZU01000004">
    <property type="protein sequence ID" value="KFJ07399.1"/>
    <property type="molecule type" value="Genomic_DNA"/>
</dbReference>
<gene>
    <name evidence="2" type="ORF">BITS_0634</name>
</gene>
<evidence type="ECO:0000256" key="1">
    <source>
        <dbReference type="SAM" id="Phobius"/>
    </source>
</evidence>
<accession>A0A087EHZ8</accession>
<proteinExistence type="predicted"/>
<feature type="transmembrane region" description="Helical" evidence="1">
    <location>
        <begin position="280"/>
        <end position="303"/>
    </location>
</feature>
<dbReference type="eggNOG" id="COG1277">
    <property type="taxonomic scope" value="Bacteria"/>
</dbReference>
<feature type="transmembrane region" description="Helical" evidence="1">
    <location>
        <begin position="89"/>
        <end position="111"/>
    </location>
</feature>
<dbReference type="OrthoDB" id="3231291at2"/>
<reference evidence="2 3" key="1">
    <citation type="submission" date="2014-03" db="EMBL/GenBank/DDBJ databases">
        <title>Genomics of Bifidobacteria.</title>
        <authorList>
            <person name="Ventura M."/>
            <person name="Milani C."/>
            <person name="Lugli G.A."/>
        </authorList>
    </citation>
    <scope>NUCLEOTIDE SEQUENCE [LARGE SCALE GENOMIC DNA]</scope>
    <source>
        <strain evidence="2 3">JCM 13495</strain>
    </source>
</reference>
<protein>
    <submittedName>
        <fullName evidence="2">ABC-type Na efflux pump, permease component</fullName>
    </submittedName>
</protein>
<name>A0A087EHZ8_9BIFI</name>
<keyword evidence="1" id="KW-1133">Transmembrane helix</keyword>
<feature type="transmembrane region" description="Helical" evidence="1">
    <location>
        <begin position="140"/>
        <end position="164"/>
    </location>
</feature>
<keyword evidence="1" id="KW-0472">Membrane</keyword>
<dbReference type="STRING" id="356829.BITS_0634"/>